<name>A0A399D0R2_9BACT</name>
<dbReference type="GO" id="GO:0006261">
    <property type="term" value="P:DNA-templated DNA replication"/>
    <property type="evidence" value="ECO:0007669"/>
    <property type="project" value="TreeGrafter"/>
</dbReference>
<dbReference type="InterPro" id="IPR027417">
    <property type="entry name" value="P-loop_NTPase"/>
</dbReference>
<dbReference type="PANTHER" id="PTHR34388">
    <property type="entry name" value="DNA POLYMERASE III SUBUNIT DELTA"/>
    <property type="match status" value="1"/>
</dbReference>
<dbReference type="AlphaFoldDB" id="A0A399D0R2"/>
<keyword evidence="5" id="KW-0235">DNA replication</keyword>
<keyword evidence="6" id="KW-0239">DNA-directed DNA polymerase</keyword>
<evidence type="ECO:0000259" key="9">
    <source>
        <dbReference type="Pfam" id="PF06144"/>
    </source>
</evidence>
<comment type="catalytic activity">
    <reaction evidence="8">
        <text>DNA(n) + a 2'-deoxyribonucleoside 5'-triphosphate = DNA(n+1) + diphosphate</text>
        <dbReference type="Rhea" id="RHEA:22508"/>
        <dbReference type="Rhea" id="RHEA-COMP:17339"/>
        <dbReference type="Rhea" id="RHEA-COMP:17340"/>
        <dbReference type="ChEBI" id="CHEBI:33019"/>
        <dbReference type="ChEBI" id="CHEBI:61560"/>
        <dbReference type="ChEBI" id="CHEBI:173112"/>
        <dbReference type="EC" id="2.7.7.7"/>
    </reaction>
</comment>
<evidence type="ECO:0000313" key="10">
    <source>
        <dbReference type="EMBL" id="RIH65167.1"/>
    </source>
</evidence>
<dbReference type="Gene3D" id="1.20.272.10">
    <property type="match status" value="1"/>
</dbReference>
<dbReference type="Gene3D" id="3.40.50.300">
    <property type="entry name" value="P-loop containing nucleotide triphosphate hydrolases"/>
    <property type="match status" value="1"/>
</dbReference>
<dbReference type="InterPro" id="IPR005790">
    <property type="entry name" value="DNA_polIII_delta"/>
</dbReference>
<dbReference type="EMBL" id="QWET01000007">
    <property type="protein sequence ID" value="RIH65167.1"/>
    <property type="molecule type" value="Genomic_DNA"/>
</dbReference>
<dbReference type="OrthoDB" id="1172326at2"/>
<dbReference type="GO" id="GO:0003887">
    <property type="term" value="F:DNA-directed DNA polymerase activity"/>
    <property type="evidence" value="ECO:0007669"/>
    <property type="project" value="UniProtKB-KW"/>
</dbReference>
<reference evidence="10 11" key="1">
    <citation type="journal article" date="2015" name="Int. J. Syst. Evol. Microbiol.">
        <title>Mariniphaga sediminis sp. nov., isolated from coastal sediment.</title>
        <authorList>
            <person name="Wang F.Q."/>
            <person name="Shen Q.Y."/>
            <person name="Chen G.J."/>
            <person name="Du Z.J."/>
        </authorList>
    </citation>
    <scope>NUCLEOTIDE SEQUENCE [LARGE SCALE GENOMIC DNA]</scope>
    <source>
        <strain evidence="10 11">SY21</strain>
    </source>
</reference>
<organism evidence="10 11">
    <name type="scientific">Mariniphaga sediminis</name>
    <dbReference type="NCBI Taxonomy" id="1628158"/>
    <lineage>
        <taxon>Bacteria</taxon>
        <taxon>Pseudomonadati</taxon>
        <taxon>Bacteroidota</taxon>
        <taxon>Bacteroidia</taxon>
        <taxon>Marinilabiliales</taxon>
        <taxon>Prolixibacteraceae</taxon>
        <taxon>Mariniphaga</taxon>
    </lineage>
</organism>
<gene>
    <name evidence="10" type="primary">holA</name>
    <name evidence="10" type="ORF">D1164_11315</name>
</gene>
<dbReference type="InterPro" id="IPR010372">
    <property type="entry name" value="DNA_pol3_delta_N"/>
</dbReference>
<dbReference type="Proteomes" id="UP000266441">
    <property type="component" value="Unassembled WGS sequence"/>
</dbReference>
<evidence type="ECO:0000256" key="3">
    <source>
        <dbReference type="ARBA" id="ARBA00022679"/>
    </source>
</evidence>
<feature type="domain" description="DNA polymerase III delta N-terminal" evidence="9">
    <location>
        <begin position="19"/>
        <end position="133"/>
    </location>
</feature>
<dbReference type="Pfam" id="PF06144">
    <property type="entry name" value="DNA_pol3_delta"/>
    <property type="match status" value="1"/>
</dbReference>
<evidence type="ECO:0000256" key="7">
    <source>
        <dbReference type="ARBA" id="ARBA00034754"/>
    </source>
</evidence>
<keyword evidence="3 10" id="KW-0808">Transferase</keyword>
<evidence type="ECO:0000256" key="5">
    <source>
        <dbReference type="ARBA" id="ARBA00022705"/>
    </source>
</evidence>
<dbReference type="Gene3D" id="1.10.8.60">
    <property type="match status" value="1"/>
</dbReference>
<comment type="caution">
    <text evidence="10">The sequence shown here is derived from an EMBL/GenBank/DDBJ whole genome shotgun (WGS) entry which is preliminary data.</text>
</comment>
<dbReference type="InterPro" id="IPR008921">
    <property type="entry name" value="DNA_pol3_clamp-load_cplx_C"/>
</dbReference>
<evidence type="ECO:0000256" key="1">
    <source>
        <dbReference type="ARBA" id="ARBA00012417"/>
    </source>
</evidence>
<dbReference type="SUPFAM" id="SSF52540">
    <property type="entry name" value="P-loop containing nucleoside triphosphate hydrolases"/>
    <property type="match status" value="1"/>
</dbReference>
<evidence type="ECO:0000256" key="8">
    <source>
        <dbReference type="ARBA" id="ARBA00049244"/>
    </source>
</evidence>
<dbReference type="SUPFAM" id="SSF48019">
    <property type="entry name" value="post-AAA+ oligomerization domain-like"/>
    <property type="match status" value="1"/>
</dbReference>
<evidence type="ECO:0000256" key="2">
    <source>
        <dbReference type="ARBA" id="ARBA00017703"/>
    </source>
</evidence>
<dbReference type="GO" id="GO:0009360">
    <property type="term" value="C:DNA polymerase III complex"/>
    <property type="evidence" value="ECO:0007669"/>
    <property type="project" value="InterPro"/>
</dbReference>
<accession>A0A399D0R2</accession>
<keyword evidence="11" id="KW-1185">Reference proteome</keyword>
<dbReference type="RefSeq" id="WP_119350089.1">
    <property type="nucleotide sequence ID" value="NZ_JBFHKJ010000168.1"/>
</dbReference>
<evidence type="ECO:0000256" key="4">
    <source>
        <dbReference type="ARBA" id="ARBA00022695"/>
    </source>
</evidence>
<dbReference type="EC" id="2.7.7.7" evidence="1"/>
<protein>
    <recommendedName>
        <fullName evidence="2">DNA polymerase III subunit delta</fullName>
        <ecNumber evidence="1">2.7.7.7</ecNumber>
    </recommendedName>
</protein>
<sequence>MEFDIILQNLKKQVYHPIYLLQGEEPYFIDQVSNYIEKNVLTEAEKGFNLTIFYGKDSEPQTIAEASLRYPMMADRQVIIVKEAQSLKRIEDLVFYAEKPMPSTILVLNYKYKNLDARTKLYKAIKSKGVILSTKQIYESQVPAWIENYLKQYNYTIIPQASQILTASLGTELSKISNELNKLVIAVKDTNRITPEHIEKNIGLSKDFNLLELQDALGSKNVLKANQIINYFGSNPQQHPIQKTTATLFSFYSKIFSYHFLKDKSERGAIQKMGGHPFYIKKIMAAAKKYSPTKLYEIMGILREYDLKSKGLGVSTLVDTAELQKEMIYKILH</sequence>
<evidence type="ECO:0000313" key="11">
    <source>
        <dbReference type="Proteomes" id="UP000266441"/>
    </source>
</evidence>
<proteinExistence type="inferred from homology"/>
<evidence type="ECO:0000256" key="6">
    <source>
        <dbReference type="ARBA" id="ARBA00022932"/>
    </source>
</evidence>
<comment type="similarity">
    <text evidence="7">Belongs to the DNA polymerase HolA subunit family.</text>
</comment>
<dbReference type="GO" id="GO:0003677">
    <property type="term" value="F:DNA binding"/>
    <property type="evidence" value="ECO:0007669"/>
    <property type="project" value="InterPro"/>
</dbReference>
<keyword evidence="4 10" id="KW-0548">Nucleotidyltransferase</keyword>
<dbReference type="NCBIfam" id="TIGR01128">
    <property type="entry name" value="holA"/>
    <property type="match status" value="1"/>
</dbReference>
<dbReference type="PANTHER" id="PTHR34388:SF1">
    <property type="entry name" value="DNA POLYMERASE III SUBUNIT DELTA"/>
    <property type="match status" value="1"/>
</dbReference>